<keyword evidence="4 6" id="KW-0378">Hydrolase</keyword>
<comment type="PTM">
    <text evidence="6">Carboxylation allows a single lysine to coordinate two zinc ions.</text>
</comment>
<dbReference type="NCBIfam" id="TIGR03178">
    <property type="entry name" value="allantoinase"/>
    <property type="match status" value="1"/>
</dbReference>
<comment type="cofactor">
    <cofactor evidence="6">
        <name>Zn(2+)</name>
        <dbReference type="ChEBI" id="CHEBI:29105"/>
    </cofactor>
    <text evidence="6">Binds 2 Zn(2+) ions per subunit.</text>
</comment>
<protein>
    <recommendedName>
        <fullName evidence="6">Allantoinase</fullName>
        <ecNumber evidence="6">3.5.2.5</ecNumber>
    </recommendedName>
    <alternativeName>
        <fullName evidence="6">Allantoin-utilizing enzyme</fullName>
    </alternativeName>
</protein>
<dbReference type="Gene3D" id="2.30.40.10">
    <property type="entry name" value="Urease, subunit C, domain 1"/>
    <property type="match status" value="1"/>
</dbReference>
<dbReference type="Pfam" id="PF01979">
    <property type="entry name" value="Amidohydro_1"/>
    <property type="match status" value="1"/>
</dbReference>
<dbReference type="HAMAP" id="MF_01645">
    <property type="entry name" value="Hydantoinase"/>
    <property type="match status" value="1"/>
</dbReference>
<dbReference type="PANTHER" id="PTHR43668">
    <property type="entry name" value="ALLANTOINASE"/>
    <property type="match status" value="1"/>
</dbReference>
<dbReference type="InterPro" id="IPR017593">
    <property type="entry name" value="Allantoinase"/>
</dbReference>
<sequence length="460" mass="50793">MEHLDILIKNGKAVLPTGVTETDIGIKDGKIAIVEKGIMNKAAIEWDTENQYIFPGMIDVHVHFSEPGREHWEGFHTGSMMMAAGGCTTYFDMPLNGIPSTINLEALSTKAEIGNGKSFIDFSLWGGLVPGNEKDLEALAEAGVIGFKAFLSSTGNKEFEAVDDLTLLNGMKRIAKLGKVLALHSESDAITNWLKEEKENEGKYSADDYLESRPIIAEVEAVERAIYYSELTGCPLHFVHISSAKAIEVIEQAKQKGMNITVETCPHYLLYNHEHLRGLGTIAKCAPPLREKEEQQKLISLLIENKFDMISSDHSPCPYELKDPNMYNMFQAWGGISGGQFTLLSMIELALKYKIPFDTVAKWTASAPAERFGLADRKGKIAIGADADLAIITLNESHTVTEENFYAKHKQSLYMGHTFPCRIVGTLNRGNLVFKEGVIVAPIPNGRWVKPCENASIKSV</sequence>
<dbReference type="InterPro" id="IPR047604">
    <property type="entry name" value="Allantoinase_bact"/>
</dbReference>
<accession>A0ABX6S2I8</accession>
<evidence type="ECO:0000256" key="6">
    <source>
        <dbReference type="HAMAP-Rule" id="MF_01645"/>
    </source>
</evidence>
<feature type="modified residue" description="N6-carboxylysine" evidence="6">
    <location>
        <position position="148"/>
    </location>
</feature>
<dbReference type="InterPro" id="IPR032466">
    <property type="entry name" value="Metal_Hydrolase"/>
</dbReference>
<dbReference type="NCBIfam" id="NF004839">
    <property type="entry name" value="PRK06189.1"/>
    <property type="match status" value="1"/>
</dbReference>
<feature type="domain" description="Amidohydrolase-related" evidence="7">
    <location>
        <begin position="52"/>
        <end position="411"/>
    </location>
</feature>
<comment type="function">
    <text evidence="6">Catalyzes the conversion of allantoin (5-ureidohydantoin) to allantoic acid by hydrolytic cleavage of the five-member hydantoin ring.</text>
</comment>
<dbReference type="SUPFAM" id="SSF51338">
    <property type="entry name" value="Composite domain of metallo-dependent hydrolases"/>
    <property type="match status" value="1"/>
</dbReference>
<feature type="binding site" evidence="6">
    <location>
        <position position="61"/>
    </location>
    <ligand>
        <name>Zn(2+)</name>
        <dbReference type="ChEBI" id="CHEBI:29105"/>
        <label>1</label>
    </ligand>
</feature>
<evidence type="ECO:0000256" key="2">
    <source>
        <dbReference type="ARBA" id="ARBA00022631"/>
    </source>
</evidence>
<dbReference type="SUPFAM" id="SSF51556">
    <property type="entry name" value="Metallo-dependent hydrolases"/>
    <property type="match status" value="1"/>
</dbReference>
<name>A0ABX6S2I8_9BACI</name>
<dbReference type="PANTHER" id="PTHR43668:SF4">
    <property type="entry name" value="ALLANTOINASE"/>
    <property type="match status" value="1"/>
</dbReference>
<comment type="similarity">
    <text evidence="6">Belongs to the metallo-dependent hydrolases superfamily. Allantoinase family.</text>
</comment>
<organism evidence="8 9">
    <name type="scientific">Metabacillus elymi</name>
    <dbReference type="NCBI Taxonomy" id="2745198"/>
    <lineage>
        <taxon>Bacteria</taxon>
        <taxon>Bacillati</taxon>
        <taxon>Bacillota</taxon>
        <taxon>Bacilli</taxon>
        <taxon>Bacillales</taxon>
        <taxon>Bacillaceae</taxon>
        <taxon>Metabacillus</taxon>
    </lineage>
</organism>
<evidence type="ECO:0000256" key="3">
    <source>
        <dbReference type="ARBA" id="ARBA00022723"/>
    </source>
</evidence>
<dbReference type="Proteomes" id="UP000515490">
    <property type="component" value="Chromosome"/>
</dbReference>
<dbReference type="InterPro" id="IPR050138">
    <property type="entry name" value="DHOase/Allantoinase_Hydrolase"/>
</dbReference>
<evidence type="ECO:0000256" key="5">
    <source>
        <dbReference type="ARBA" id="ARBA00022833"/>
    </source>
</evidence>
<feature type="binding site" evidence="6">
    <location>
        <position position="184"/>
    </location>
    <ligand>
        <name>Zn(2+)</name>
        <dbReference type="ChEBI" id="CHEBI:29105"/>
        <label>2</label>
    </ligand>
</feature>
<comment type="subunit">
    <text evidence="1 6">Homotetramer.</text>
</comment>
<keyword evidence="3 6" id="KW-0479">Metal-binding</keyword>
<proteinExistence type="inferred from homology"/>
<dbReference type="GO" id="GO:0004038">
    <property type="term" value="F:allantoinase activity"/>
    <property type="evidence" value="ECO:0007669"/>
    <property type="project" value="UniProtKB-EC"/>
</dbReference>
<dbReference type="EC" id="3.5.2.5" evidence="6"/>
<dbReference type="Gene3D" id="3.20.20.140">
    <property type="entry name" value="Metal-dependent hydrolases"/>
    <property type="match status" value="1"/>
</dbReference>
<comment type="pathway">
    <text evidence="6">Nitrogen metabolism; (S)-allantoin degradation; allantoate from (S)-allantoin: step 1/1.</text>
</comment>
<feature type="binding site" description="via carbamate group" evidence="6">
    <location>
        <position position="148"/>
    </location>
    <ligand>
        <name>Zn(2+)</name>
        <dbReference type="ChEBI" id="CHEBI:29105"/>
        <label>1</label>
    </ligand>
</feature>
<gene>
    <name evidence="6" type="primary">allB</name>
    <name evidence="8" type="ORF">HUW50_13005</name>
</gene>
<keyword evidence="2 6" id="KW-0659">Purine metabolism</keyword>
<keyword evidence="5 6" id="KW-0862">Zinc</keyword>
<evidence type="ECO:0000313" key="8">
    <source>
        <dbReference type="EMBL" id="QNF28305.1"/>
    </source>
</evidence>
<feature type="binding site" description="via carbamate group" evidence="6">
    <location>
        <position position="148"/>
    </location>
    <ligand>
        <name>Zn(2+)</name>
        <dbReference type="ChEBI" id="CHEBI:29105"/>
        <label>2</label>
    </ligand>
</feature>
<reference evidence="8 9" key="1">
    <citation type="submission" date="2020-06" db="EMBL/GenBank/DDBJ databases">
        <title>Metabacillus dokdonensis sp. nov., isolated from the rhizosphere of Elymus tsukushiensis, a plant native to the Dokdo Islands, Republic of Korea.</title>
        <authorList>
            <person name="Lee S.Y."/>
            <person name="Hwang Y.J."/>
            <person name="Son J.S."/>
            <person name="Ghim S.Y."/>
        </authorList>
    </citation>
    <scope>NUCLEOTIDE SEQUENCE [LARGE SCALE GENOMIC DNA]</scope>
    <source>
        <strain evidence="8 9">KUDC1714</strain>
    </source>
</reference>
<feature type="binding site" evidence="6">
    <location>
        <position position="240"/>
    </location>
    <ligand>
        <name>Zn(2+)</name>
        <dbReference type="ChEBI" id="CHEBI:29105"/>
        <label>2</label>
    </ligand>
</feature>
<dbReference type="RefSeq" id="WP_185653989.1">
    <property type="nucleotide sequence ID" value="NZ_CP055263.1"/>
</dbReference>
<dbReference type="EMBL" id="CP055263">
    <property type="protein sequence ID" value="QNF28305.1"/>
    <property type="molecule type" value="Genomic_DNA"/>
</dbReference>
<comment type="catalytic activity">
    <reaction evidence="6">
        <text>(S)-allantoin + H2O = allantoate + H(+)</text>
        <dbReference type="Rhea" id="RHEA:17029"/>
        <dbReference type="ChEBI" id="CHEBI:15377"/>
        <dbReference type="ChEBI" id="CHEBI:15378"/>
        <dbReference type="ChEBI" id="CHEBI:15678"/>
        <dbReference type="ChEBI" id="CHEBI:17536"/>
        <dbReference type="EC" id="3.5.2.5"/>
    </reaction>
</comment>
<evidence type="ECO:0000313" key="9">
    <source>
        <dbReference type="Proteomes" id="UP000515490"/>
    </source>
</evidence>
<dbReference type="InterPro" id="IPR006680">
    <property type="entry name" value="Amidohydro-rel"/>
</dbReference>
<feature type="binding site" evidence="6">
    <location>
        <position position="63"/>
    </location>
    <ligand>
        <name>Zn(2+)</name>
        <dbReference type="ChEBI" id="CHEBI:29105"/>
        <label>1</label>
    </ligand>
</feature>
<evidence type="ECO:0000259" key="7">
    <source>
        <dbReference type="Pfam" id="PF01979"/>
    </source>
</evidence>
<evidence type="ECO:0000256" key="4">
    <source>
        <dbReference type="ARBA" id="ARBA00022801"/>
    </source>
</evidence>
<dbReference type="InterPro" id="IPR011059">
    <property type="entry name" value="Metal-dep_hydrolase_composite"/>
</dbReference>
<keyword evidence="9" id="KW-1185">Reference proteome</keyword>
<evidence type="ECO:0000256" key="1">
    <source>
        <dbReference type="ARBA" id="ARBA00011881"/>
    </source>
</evidence>
<feature type="binding site" evidence="6">
    <location>
        <position position="313"/>
    </location>
    <ligand>
        <name>Zn(2+)</name>
        <dbReference type="ChEBI" id="CHEBI:29105"/>
        <label>1</label>
    </ligand>
</feature>